<keyword evidence="5" id="KW-1015">Disulfide bond</keyword>
<keyword evidence="8" id="KW-1185">Reference proteome</keyword>
<protein>
    <submittedName>
        <fullName evidence="9">Pepsin-I3 domain-containing protein</fullName>
    </submittedName>
</protein>
<dbReference type="GO" id="GO:0005576">
    <property type="term" value="C:extracellular region"/>
    <property type="evidence" value="ECO:0007669"/>
    <property type="project" value="UniProtKB-SubCell"/>
</dbReference>
<evidence type="ECO:0000256" key="5">
    <source>
        <dbReference type="ARBA" id="ARBA00023157"/>
    </source>
</evidence>
<reference evidence="7 8" key="2">
    <citation type="submission" date="2018-11" db="EMBL/GenBank/DDBJ databases">
        <authorList>
            <consortium name="Pathogen Informatics"/>
        </authorList>
    </citation>
    <scope>NUCLEOTIDE SEQUENCE [LARGE SCALE GENOMIC DNA]</scope>
</reference>
<proteinExistence type="inferred from homology"/>
<dbReference type="PANTHER" id="PTHR37969">
    <property type="entry name" value="PROTEIN CBG07421-RELATED"/>
    <property type="match status" value="1"/>
</dbReference>
<dbReference type="SUPFAM" id="SSF55149">
    <property type="entry name" value="Pepsin inhibitor-3"/>
    <property type="match status" value="1"/>
</dbReference>
<accession>A0A183UPX0</accession>
<evidence type="ECO:0000313" key="7">
    <source>
        <dbReference type="EMBL" id="VDM41861.1"/>
    </source>
</evidence>
<evidence type="ECO:0000313" key="9">
    <source>
        <dbReference type="WBParaSite" id="TCNE_0001054001-mRNA-1"/>
    </source>
</evidence>
<organism evidence="8 9">
    <name type="scientific">Toxocara canis</name>
    <name type="common">Canine roundworm</name>
    <dbReference type="NCBI Taxonomy" id="6265"/>
    <lineage>
        <taxon>Eukaryota</taxon>
        <taxon>Metazoa</taxon>
        <taxon>Ecdysozoa</taxon>
        <taxon>Nematoda</taxon>
        <taxon>Chromadorea</taxon>
        <taxon>Rhabditida</taxon>
        <taxon>Spirurina</taxon>
        <taxon>Ascaridomorpha</taxon>
        <taxon>Ascaridoidea</taxon>
        <taxon>Toxocaridae</taxon>
        <taxon>Toxocara</taxon>
    </lineage>
</organism>
<evidence type="ECO:0000256" key="2">
    <source>
        <dbReference type="ARBA" id="ARBA00008019"/>
    </source>
</evidence>
<evidence type="ECO:0000256" key="3">
    <source>
        <dbReference type="ARBA" id="ARBA00022525"/>
    </source>
</evidence>
<keyword evidence="3" id="KW-0964">Secreted</keyword>
<dbReference type="InterPro" id="IPR038412">
    <property type="entry name" value="Pepsin-I3_sf"/>
</dbReference>
<evidence type="ECO:0000256" key="1">
    <source>
        <dbReference type="ARBA" id="ARBA00004613"/>
    </source>
</evidence>
<evidence type="ECO:0000313" key="8">
    <source>
        <dbReference type="Proteomes" id="UP000050794"/>
    </source>
</evidence>
<comment type="similarity">
    <text evidence="2">Belongs to the protease inhibitor I33 family.</text>
</comment>
<dbReference type="WBParaSite" id="TCNE_0001054001-mRNA-1">
    <property type="protein sequence ID" value="TCNE_0001054001-mRNA-1"/>
    <property type="gene ID" value="TCNE_0001054001"/>
</dbReference>
<dbReference type="Gene3D" id="3.30.1120.50">
    <property type="entry name" value="Pepsin inhibitor-3"/>
    <property type="match status" value="2"/>
</dbReference>
<feature type="domain" description="Pepsin inhibitor-3-like repeated" evidence="6">
    <location>
        <begin position="85"/>
        <end position="134"/>
    </location>
</feature>
<sequence>MTSDRPSRFVVSEVLLFRSCATDQKDGNKLYLGDILIRNLTKNDELLKKAYDEQVSEYNEKLKGVNELVRKGEKAVNVPQPPLIPKYCRDYDTTEFLFDGCVVLNSKVYVNGTEKRHLSPEEVDQMRKFINDTIDFLDYQNRIYQKGSGLEAALAIAAVQQPERPKISC</sequence>
<keyword evidence="4" id="KW-0732">Signal</keyword>
<evidence type="ECO:0000259" key="6">
    <source>
        <dbReference type="Pfam" id="PF06394"/>
    </source>
</evidence>
<dbReference type="InterPro" id="IPR051901">
    <property type="entry name" value="Protease_Inhibitor_I33"/>
</dbReference>
<gene>
    <name evidence="7" type="ORF">TCNE_LOCUS10540</name>
</gene>
<evidence type="ECO:0000256" key="4">
    <source>
        <dbReference type="ARBA" id="ARBA00022729"/>
    </source>
</evidence>
<name>A0A183UPX0_TOXCA</name>
<dbReference type="EMBL" id="UYWY01020534">
    <property type="protein sequence ID" value="VDM41861.1"/>
    <property type="molecule type" value="Genomic_DNA"/>
</dbReference>
<dbReference type="Proteomes" id="UP000050794">
    <property type="component" value="Unassembled WGS sequence"/>
</dbReference>
<dbReference type="InterPro" id="IPR010480">
    <property type="entry name" value="Pepsin-I3"/>
</dbReference>
<feature type="domain" description="Pepsin inhibitor-3-like repeated" evidence="6">
    <location>
        <begin position="27"/>
        <end position="64"/>
    </location>
</feature>
<dbReference type="Pfam" id="PF06394">
    <property type="entry name" value="Pepsin-I3"/>
    <property type="match status" value="2"/>
</dbReference>
<dbReference type="PANTHER" id="PTHR37969:SF3">
    <property type="entry name" value="PROTEIN CBG13131"/>
    <property type="match status" value="1"/>
</dbReference>
<reference evidence="9" key="1">
    <citation type="submission" date="2016-06" db="UniProtKB">
        <authorList>
            <consortium name="WormBaseParasite"/>
        </authorList>
    </citation>
    <scope>IDENTIFICATION</scope>
</reference>
<dbReference type="AlphaFoldDB" id="A0A183UPX0"/>
<comment type="subcellular location">
    <subcellularLocation>
        <location evidence="1">Secreted</location>
    </subcellularLocation>
</comment>